<dbReference type="InterPro" id="IPR036249">
    <property type="entry name" value="Thioredoxin-like_sf"/>
</dbReference>
<dbReference type="Pfam" id="PF13905">
    <property type="entry name" value="Thioredoxin_8"/>
    <property type="match status" value="1"/>
</dbReference>
<dbReference type="GO" id="GO:0004791">
    <property type="term" value="F:thioredoxin-disulfide reductase (NADPH) activity"/>
    <property type="evidence" value="ECO:0007669"/>
    <property type="project" value="TreeGrafter"/>
</dbReference>
<dbReference type="GO" id="GO:0005634">
    <property type="term" value="C:nucleus"/>
    <property type="evidence" value="ECO:0007669"/>
    <property type="project" value="TreeGrafter"/>
</dbReference>
<proteinExistence type="predicted"/>
<evidence type="ECO:0000313" key="3">
    <source>
        <dbReference type="Proteomes" id="UP001162131"/>
    </source>
</evidence>
<evidence type="ECO:0000313" key="2">
    <source>
        <dbReference type="EMBL" id="CAG9330513.1"/>
    </source>
</evidence>
<keyword evidence="3" id="KW-1185">Reference proteome</keyword>
<dbReference type="InterPro" id="IPR013766">
    <property type="entry name" value="Thioredoxin_domain"/>
</dbReference>
<dbReference type="GO" id="GO:0031397">
    <property type="term" value="P:negative regulation of protein ubiquitination"/>
    <property type="evidence" value="ECO:0007669"/>
    <property type="project" value="TreeGrafter"/>
</dbReference>
<gene>
    <name evidence="2" type="ORF">BSTOLATCC_MIC51098</name>
</gene>
<dbReference type="InterPro" id="IPR012336">
    <property type="entry name" value="Thioredoxin-like_fold"/>
</dbReference>
<dbReference type="AlphaFoldDB" id="A0AAU9JTD4"/>
<dbReference type="Proteomes" id="UP001162131">
    <property type="component" value="Unassembled WGS sequence"/>
</dbReference>
<comment type="caution">
    <text evidence="2">The sequence shown here is derived from an EMBL/GenBank/DDBJ whole genome shotgun (WGS) entry which is preliminary data.</text>
</comment>
<dbReference type="SUPFAM" id="SSF52833">
    <property type="entry name" value="Thioredoxin-like"/>
    <property type="match status" value="1"/>
</dbReference>
<dbReference type="PROSITE" id="PS51352">
    <property type="entry name" value="THIOREDOXIN_2"/>
    <property type="match status" value="1"/>
</dbReference>
<feature type="domain" description="Thioredoxin" evidence="1">
    <location>
        <begin position="1"/>
        <end position="142"/>
    </location>
</feature>
<dbReference type="GO" id="GO:0030178">
    <property type="term" value="P:negative regulation of Wnt signaling pathway"/>
    <property type="evidence" value="ECO:0007669"/>
    <property type="project" value="TreeGrafter"/>
</dbReference>
<organism evidence="2 3">
    <name type="scientific">Blepharisma stoltei</name>
    <dbReference type="NCBI Taxonomy" id="1481888"/>
    <lineage>
        <taxon>Eukaryota</taxon>
        <taxon>Sar</taxon>
        <taxon>Alveolata</taxon>
        <taxon>Ciliophora</taxon>
        <taxon>Postciliodesmatophora</taxon>
        <taxon>Heterotrichea</taxon>
        <taxon>Heterotrichida</taxon>
        <taxon>Blepharismidae</taxon>
        <taxon>Blepharisma</taxon>
    </lineage>
</organism>
<protein>
    <recommendedName>
        <fullName evidence="1">Thioredoxin domain-containing protein</fullName>
    </recommendedName>
</protein>
<dbReference type="Gene3D" id="3.40.30.10">
    <property type="entry name" value="Glutaredoxin"/>
    <property type="match status" value="1"/>
</dbReference>
<reference evidence="2" key="1">
    <citation type="submission" date="2021-09" db="EMBL/GenBank/DDBJ databases">
        <authorList>
            <consortium name="AG Swart"/>
            <person name="Singh M."/>
            <person name="Singh A."/>
            <person name="Seah K."/>
            <person name="Emmerich C."/>
        </authorList>
    </citation>
    <scope>NUCLEOTIDE SEQUENCE</scope>
    <source>
        <strain evidence="2">ATCC30299</strain>
    </source>
</reference>
<accession>A0AAU9JTD4</accession>
<name>A0AAU9JTD4_9CILI</name>
<dbReference type="PANTHER" id="PTHR46472:SF1">
    <property type="entry name" value="NUCLEOREDOXIN"/>
    <property type="match status" value="1"/>
</dbReference>
<dbReference type="PANTHER" id="PTHR46472">
    <property type="entry name" value="NUCLEOREDOXIN"/>
    <property type="match status" value="1"/>
</dbReference>
<dbReference type="EMBL" id="CAJZBQ010000051">
    <property type="protein sequence ID" value="CAG9330513.1"/>
    <property type="molecule type" value="Genomic_DNA"/>
</dbReference>
<evidence type="ECO:0000259" key="1">
    <source>
        <dbReference type="PROSITE" id="PS51352"/>
    </source>
</evidence>
<sequence length="142" mass="16166">MEDIFGVNLISQGGVVRTSTLHNYRIVLVLASASWCPTCHQFLPRLIDFYRAVNSSGKIMEIVFVSRDKKVDEFNNIVRNVPWVAMNFDQRRAEAVFQRFGISGIPKLILLNQNGAPVRMECREDILANGPGCIEIWRNLLD</sequence>